<sequence length="69" mass="7025">METDQNLAGARRRTSSYGGDNGGDRIEVADLSAHVAVRDSENPEGPAFPAGTATFAAFVSAAAEGSIGR</sequence>
<proteinExistence type="predicted"/>
<evidence type="ECO:0000313" key="4">
    <source>
        <dbReference type="Proteomes" id="UP000632849"/>
    </source>
</evidence>
<accession>A0A919BUC4</accession>
<name>A0A919BUC4_STRFL</name>
<feature type="region of interest" description="Disordered" evidence="1">
    <location>
        <begin position="1"/>
        <end position="25"/>
    </location>
</feature>
<keyword evidence="4" id="KW-1185">Reference proteome</keyword>
<dbReference type="Proteomes" id="UP000632849">
    <property type="component" value="Unassembled WGS sequence"/>
</dbReference>
<evidence type="ECO:0000259" key="2">
    <source>
        <dbReference type="Pfam" id="PF04149"/>
    </source>
</evidence>
<reference evidence="3" key="2">
    <citation type="submission" date="2020-09" db="EMBL/GenBank/DDBJ databases">
        <authorList>
            <person name="Sun Q."/>
            <person name="Ohkuma M."/>
        </authorList>
    </citation>
    <scope>NUCLEOTIDE SEQUENCE</scope>
    <source>
        <strain evidence="3">JCM 4122</strain>
    </source>
</reference>
<dbReference type="RefSeq" id="WP_190043661.1">
    <property type="nucleotide sequence ID" value="NZ_BNBE01000003.1"/>
</dbReference>
<feature type="domain" description="DUF397" evidence="2">
    <location>
        <begin position="13"/>
        <end position="62"/>
    </location>
</feature>
<evidence type="ECO:0000256" key="1">
    <source>
        <dbReference type="SAM" id="MobiDB-lite"/>
    </source>
</evidence>
<reference evidence="3" key="1">
    <citation type="journal article" date="2014" name="Int. J. Syst. Evol. Microbiol.">
        <title>Complete genome sequence of Corynebacterium casei LMG S-19264T (=DSM 44701T), isolated from a smear-ripened cheese.</title>
        <authorList>
            <consortium name="US DOE Joint Genome Institute (JGI-PGF)"/>
            <person name="Walter F."/>
            <person name="Albersmeier A."/>
            <person name="Kalinowski J."/>
            <person name="Ruckert C."/>
        </authorList>
    </citation>
    <scope>NUCLEOTIDE SEQUENCE</scope>
    <source>
        <strain evidence="3">JCM 4122</strain>
    </source>
</reference>
<protein>
    <recommendedName>
        <fullName evidence="2">DUF397 domain-containing protein</fullName>
    </recommendedName>
</protein>
<evidence type="ECO:0000313" key="3">
    <source>
        <dbReference type="EMBL" id="GHG15938.1"/>
    </source>
</evidence>
<dbReference type="Pfam" id="PF04149">
    <property type="entry name" value="DUF397"/>
    <property type="match status" value="1"/>
</dbReference>
<comment type="caution">
    <text evidence="3">The sequence shown here is derived from an EMBL/GenBank/DDBJ whole genome shotgun (WGS) entry which is preliminary data.</text>
</comment>
<dbReference type="AlphaFoldDB" id="A0A919BUC4"/>
<dbReference type="EMBL" id="BNBE01000003">
    <property type="protein sequence ID" value="GHG15938.1"/>
    <property type="molecule type" value="Genomic_DNA"/>
</dbReference>
<gene>
    <name evidence="3" type="ORF">GCM10017667_57040</name>
</gene>
<dbReference type="InterPro" id="IPR007278">
    <property type="entry name" value="DUF397"/>
</dbReference>
<organism evidence="3 4">
    <name type="scientific">Streptomyces filamentosus</name>
    <name type="common">Streptomyces roseosporus</name>
    <dbReference type="NCBI Taxonomy" id="67294"/>
    <lineage>
        <taxon>Bacteria</taxon>
        <taxon>Bacillati</taxon>
        <taxon>Actinomycetota</taxon>
        <taxon>Actinomycetes</taxon>
        <taxon>Kitasatosporales</taxon>
        <taxon>Streptomycetaceae</taxon>
        <taxon>Streptomyces</taxon>
    </lineage>
</organism>